<name>A0A409WUK8_9AGAR</name>
<feature type="region of interest" description="Disordered" evidence="3">
    <location>
        <begin position="194"/>
        <end position="216"/>
    </location>
</feature>
<organism evidence="5 6">
    <name type="scientific">Gymnopilus dilepis</name>
    <dbReference type="NCBI Taxonomy" id="231916"/>
    <lineage>
        <taxon>Eukaryota</taxon>
        <taxon>Fungi</taxon>
        <taxon>Dikarya</taxon>
        <taxon>Basidiomycota</taxon>
        <taxon>Agaricomycotina</taxon>
        <taxon>Agaricomycetes</taxon>
        <taxon>Agaricomycetidae</taxon>
        <taxon>Agaricales</taxon>
        <taxon>Agaricineae</taxon>
        <taxon>Hymenogastraceae</taxon>
        <taxon>Gymnopilus</taxon>
    </lineage>
</organism>
<gene>
    <name evidence="5" type="ORF">CVT26_009202</name>
</gene>
<feature type="domain" description="NADP-dependent oxidoreductase" evidence="4">
    <location>
        <begin position="3"/>
        <end position="288"/>
    </location>
</feature>
<dbReference type="InterPro" id="IPR023210">
    <property type="entry name" value="NADP_OxRdtase_dom"/>
</dbReference>
<keyword evidence="1" id="KW-0521">NADP</keyword>
<dbReference type="InterPro" id="IPR050523">
    <property type="entry name" value="AKR_Detox_Biosynth"/>
</dbReference>
<dbReference type="Gene3D" id="3.20.20.100">
    <property type="entry name" value="NADP-dependent oxidoreductase domain"/>
    <property type="match status" value="1"/>
</dbReference>
<dbReference type="Proteomes" id="UP000284706">
    <property type="component" value="Unassembled WGS sequence"/>
</dbReference>
<evidence type="ECO:0000256" key="2">
    <source>
        <dbReference type="ARBA" id="ARBA00038157"/>
    </source>
</evidence>
<accession>A0A409WUK8</accession>
<dbReference type="SUPFAM" id="SSF51430">
    <property type="entry name" value="NAD(P)-linked oxidoreductase"/>
    <property type="match status" value="1"/>
</dbReference>
<dbReference type="InterPro" id="IPR036812">
    <property type="entry name" value="NAD(P)_OxRdtase_dom_sf"/>
</dbReference>
<feature type="non-terminal residue" evidence="5">
    <location>
        <position position="1"/>
    </location>
</feature>
<comment type="caution">
    <text evidence="5">The sequence shown here is derived from an EMBL/GenBank/DDBJ whole genome shotgun (WGS) entry which is preliminary data.</text>
</comment>
<keyword evidence="6" id="KW-1185">Reference proteome</keyword>
<dbReference type="OrthoDB" id="48988at2759"/>
<dbReference type="InParanoid" id="A0A409WUK8"/>
<evidence type="ECO:0000313" key="6">
    <source>
        <dbReference type="Proteomes" id="UP000284706"/>
    </source>
</evidence>
<dbReference type="Pfam" id="PF00248">
    <property type="entry name" value="Aldo_ket_red"/>
    <property type="match status" value="1"/>
</dbReference>
<dbReference type="PANTHER" id="PTHR43364:SF7">
    <property type="entry name" value="NADP-DEPENDENT OXIDOREDUCTASE DOMAIN-CONTAINING PROTEIN-RELATED"/>
    <property type="match status" value="1"/>
</dbReference>
<evidence type="ECO:0000313" key="5">
    <source>
        <dbReference type="EMBL" id="PPQ82208.1"/>
    </source>
</evidence>
<sequence length="331" mass="37190">KDATFKLLDAFFEAGGNFVDTANSYQDGASEEYIGEWIETRKIRDQIVVATKYTSTPFRLAEGRNQANYVGNNLKSLKLSLEISLKRLRTNYIDVLYVHFPDNHTSAEEIMDGLHALVQQGVVLYLGISNAPAWFVMKCNDYAKAYGKTPFVIYQGPYSVLQRDLEREIIPMCRHEGIALAFWNVLAAGKIRTDEEEKRRRESGENGRAGFSPSWERNEQEKQVCAVLERIAGEVGTKHITAVAIAYTLHKAPFVFPIIGGRKVEHLHANIEALNIKLTPEQISEIENATPFDAGAPYTALGPMDQYPFFVNAFAHFDPQPLLPPILPRGN</sequence>
<evidence type="ECO:0000256" key="3">
    <source>
        <dbReference type="SAM" id="MobiDB-lite"/>
    </source>
</evidence>
<dbReference type="STRING" id="231916.A0A409WUK8"/>
<comment type="similarity">
    <text evidence="2">Belongs to the aldo/keto reductase family. Aldo/keto reductase 2 subfamily.</text>
</comment>
<reference evidence="5 6" key="1">
    <citation type="journal article" date="2018" name="Evol. Lett.">
        <title>Horizontal gene cluster transfer increased hallucinogenic mushroom diversity.</title>
        <authorList>
            <person name="Reynolds H.T."/>
            <person name="Vijayakumar V."/>
            <person name="Gluck-Thaler E."/>
            <person name="Korotkin H.B."/>
            <person name="Matheny P.B."/>
            <person name="Slot J.C."/>
        </authorList>
    </citation>
    <scope>NUCLEOTIDE SEQUENCE [LARGE SCALE GENOMIC DNA]</scope>
    <source>
        <strain evidence="5 6">SRW20</strain>
    </source>
</reference>
<dbReference type="AlphaFoldDB" id="A0A409WUK8"/>
<evidence type="ECO:0000259" key="4">
    <source>
        <dbReference type="Pfam" id="PF00248"/>
    </source>
</evidence>
<proteinExistence type="inferred from homology"/>
<dbReference type="EMBL" id="NHYE01004776">
    <property type="protein sequence ID" value="PPQ82208.1"/>
    <property type="molecule type" value="Genomic_DNA"/>
</dbReference>
<dbReference type="PANTHER" id="PTHR43364">
    <property type="entry name" value="NADH-SPECIFIC METHYLGLYOXAL REDUCTASE-RELATED"/>
    <property type="match status" value="1"/>
</dbReference>
<evidence type="ECO:0000256" key="1">
    <source>
        <dbReference type="ARBA" id="ARBA00022857"/>
    </source>
</evidence>
<feature type="compositionally biased region" description="Basic and acidic residues" evidence="3">
    <location>
        <begin position="194"/>
        <end position="205"/>
    </location>
</feature>
<protein>
    <recommendedName>
        <fullName evidence="4">NADP-dependent oxidoreductase domain-containing protein</fullName>
    </recommendedName>
</protein>